<keyword evidence="3 6" id="KW-0812">Transmembrane</keyword>
<protein>
    <submittedName>
        <fullName evidence="7">BET1-like protein</fullName>
    </submittedName>
</protein>
<evidence type="ECO:0000313" key="8">
    <source>
        <dbReference type="Proteomes" id="UP001165289"/>
    </source>
</evidence>
<name>A0AAV7JJM7_9METZ</name>
<evidence type="ECO:0000256" key="4">
    <source>
        <dbReference type="ARBA" id="ARBA00022989"/>
    </source>
</evidence>
<gene>
    <name evidence="7" type="ORF">LOD99_6844</name>
</gene>
<organism evidence="7 8">
    <name type="scientific">Oopsacas minuta</name>
    <dbReference type="NCBI Taxonomy" id="111878"/>
    <lineage>
        <taxon>Eukaryota</taxon>
        <taxon>Metazoa</taxon>
        <taxon>Porifera</taxon>
        <taxon>Hexactinellida</taxon>
        <taxon>Hexasterophora</taxon>
        <taxon>Lyssacinosida</taxon>
        <taxon>Leucopsacidae</taxon>
        <taxon>Oopsacas</taxon>
    </lineage>
</organism>
<keyword evidence="8" id="KW-1185">Reference proteome</keyword>
<evidence type="ECO:0000256" key="6">
    <source>
        <dbReference type="SAM" id="Phobius"/>
    </source>
</evidence>
<keyword evidence="5 6" id="KW-0472">Membrane</keyword>
<evidence type="ECO:0000256" key="2">
    <source>
        <dbReference type="ARBA" id="ARBA00022448"/>
    </source>
</evidence>
<reference evidence="7 8" key="1">
    <citation type="journal article" date="2023" name="BMC Biol.">
        <title>The compact genome of the sponge Oopsacas minuta (Hexactinellida) is lacking key metazoan core genes.</title>
        <authorList>
            <person name="Santini S."/>
            <person name="Schenkelaars Q."/>
            <person name="Jourda C."/>
            <person name="Duchesne M."/>
            <person name="Belahbib H."/>
            <person name="Rocher C."/>
            <person name="Selva M."/>
            <person name="Riesgo A."/>
            <person name="Vervoort M."/>
            <person name="Leys S.P."/>
            <person name="Kodjabachian L."/>
            <person name="Le Bivic A."/>
            <person name="Borchiellini C."/>
            <person name="Claverie J.M."/>
            <person name="Renard E."/>
        </authorList>
    </citation>
    <scope>NUCLEOTIDE SEQUENCE [LARGE SCALE GENOMIC DNA]</scope>
    <source>
        <strain evidence="7">SPO-2</strain>
    </source>
</reference>
<feature type="transmembrane region" description="Helical" evidence="6">
    <location>
        <begin position="78"/>
        <end position="97"/>
    </location>
</feature>
<evidence type="ECO:0000313" key="7">
    <source>
        <dbReference type="EMBL" id="KAI6649125.1"/>
    </source>
</evidence>
<proteinExistence type="predicted"/>
<dbReference type="GO" id="GO:0016020">
    <property type="term" value="C:membrane"/>
    <property type="evidence" value="ECO:0007669"/>
    <property type="project" value="UniProtKB-SubCell"/>
</dbReference>
<dbReference type="SUPFAM" id="SSF58038">
    <property type="entry name" value="SNARE fusion complex"/>
    <property type="match status" value="1"/>
</dbReference>
<dbReference type="EMBL" id="JAKMXF010000322">
    <property type="protein sequence ID" value="KAI6649125.1"/>
    <property type="molecule type" value="Genomic_DNA"/>
</dbReference>
<evidence type="ECO:0000256" key="1">
    <source>
        <dbReference type="ARBA" id="ARBA00004167"/>
    </source>
</evidence>
<accession>A0AAV7JJM7</accession>
<evidence type="ECO:0000256" key="5">
    <source>
        <dbReference type="ARBA" id="ARBA00023136"/>
    </source>
</evidence>
<dbReference type="PANTHER" id="PTHR12791">
    <property type="entry name" value="GOLGI SNARE BET1-RELATED"/>
    <property type="match status" value="1"/>
</dbReference>
<sequence length="103" mass="12080">MSYKDDILEMENDRLEEEMANRVSLMKNLATGLRQESIQQTDWINHKRDVFTRADTLMGISWSRVKDATQNSSNNRKLICYFAIGGVFVFCLVFYLIKRLLSH</sequence>
<dbReference type="AlphaFoldDB" id="A0AAV7JJM7"/>
<comment type="caution">
    <text evidence="7">The sequence shown here is derived from an EMBL/GenBank/DDBJ whole genome shotgun (WGS) entry which is preliminary data.</text>
</comment>
<comment type="subcellular location">
    <subcellularLocation>
        <location evidence="1">Membrane</location>
        <topology evidence="1">Single-pass membrane protein</topology>
    </subcellularLocation>
</comment>
<keyword evidence="2" id="KW-0813">Transport</keyword>
<evidence type="ECO:0000256" key="3">
    <source>
        <dbReference type="ARBA" id="ARBA00022692"/>
    </source>
</evidence>
<dbReference type="Proteomes" id="UP001165289">
    <property type="component" value="Unassembled WGS sequence"/>
</dbReference>
<keyword evidence="4 6" id="KW-1133">Transmembrane helix</keyword>